<accession>A0A7X2NU31</accession>
<feature type="transmembrane region" description="Helical" evidence="7">
    <location>
        <begin position="163"/>
        <end position="186"/>
    </location>
</feature>
<dbReference type="InterPro" id="IPR002528">
    <property type="entry name" value="MATE_fam"/>
</dbReference>
<gene>
    <name evidence="8" type="ORF">FYJ51_11635</name>
</gene>
<comment type="caution">
    <text evidence="8">The sequence shown here is derived from an EMBL/GenBank/DDBJ whole genome shotgun (WGS) entry which is preliminary data.</text>
</comment>
<dbReference type="EMBL" id="VUMN01000036">
    <property type="protein sequence ID" value="MSS59544.1"/>
    <property type="molecule type" value="Genomic_DNA"/>
</dbReference>
<dbReference type="Pfam" id="PF01554">
    <property type="entry name" value="MatE"/>
    <property type="match status" value="2"/>
</dbReference>
<evidence type="ECO:0000256" key="2">
    <source>
        <dbReference type="ARBA" id="ARBA00022448"/>
    </source>
</evidence>
<proteinExistence type="predicted"/>
<keyword evidence="2" id="KW-0813">Transport</keyword>
<feature type="transmembrane region" description="Helical" evidence="7">
    <location>
        <begin position="355"/>
        <end position="374"/>
    </location>
</feature>
<feature type="transmembrane region" description="Helical" evidence="7">
    <location>
        <begin position="386"/>
        <end position="405"/>
    </location>
</feature>
<evidence type="ECO:0000256" key="5">
    <source>
        <dbReference type="ARBA" id="ARBA00022989"/>
    </source>
</evidence>
<sequence length="457" mass="49808">MTTTLTEGKPFPLIMKFMLPLLFGNLFQQAYNMADTAIVGQTLGADALAAVGVSSSVQFLVLGFCIGIACGFAIPIATEYGADRKSEMRRYVYHGAVITAIFAVVLTVVCALLCNAIITMLKAPAEIFDDSYRYLFIIFLGIPCTLLYNYVSAILRAIGDSRTPFLFLAFSSVLNIFLDFFCILVLKWGVGGAAFATIFSQGLSGILCLLVILKKYEVLHIQKEERTFDKYHAMKMLNMGVPMGLQYSITAIGCMVMQTANNSLGTVYVSGFAAGSKINTMMQCPFDALATAVCTFASQNYGYGDATRIRQGFVVGAAAAIVWGIASGILMELFAPDFVSIFVSADNEAVIAAGAQYLRTISKFFVVLGFLNVFRYSTQGLGWSRRAILSGVFEMIARILVSMILVPKYGYTAVCFADPAAWIAADLYILPTCRLAYLNAVKVIEEEKRARSQMKLA</sequence>
<feature type="transmembrane region" description="Helical" evidence="7">
    <location>
        <begin position="59"/>
        <end position="80"/>
    </location>
</feature>
<organism evidence="8 9">
    <name type="scientific">Stecheria intestinalis</name>
    <dbReference type="NCBI Taxonomy" id="2606630"/>
    <lineage>
        <taxon>Bacteria</taxon>
        <taxon>Bacillati</taxon>
        <taxon>Bacillota</taxon>
        <taxon>Erysipelotrichia</taxon>
        <taxon>Erysipelotrichales</taxon>
        <taxon>Erysipelotrichaceae</taxon>
        <taxon>Stecheria</taxon>
    </lineage>
</organism>
<feature type="transmembrane region" description="Helical" evidence="7">
    <location>
        <begin position="92"/>
        <end position="120"/>
    </location>
</feature>
<dbReference type="CDD" id="cd13138">
    <property type="entry name" value="MATE_yoeA_like"/>
    <property type="match status" value="1"/>
</dbReference>
<dbReference type="AlphaFoldDB" id="A0A7X2NU31"/>
<dbReference type="PANTHER" id="PTHR43549">
    <property type="entry name" value="MULTIDRUG RESISTANCE PROTEIN YPNP-RELATED"/>
    <property type="match status" value="1"/>
</dbReference>
<dbReference type="GO" id="GO:0015297">
    <property type="term" value="F:antiporter activity"/>
    <property type="evidence" value="ECO:0007669"/>
    <property type="project" value="InterPro"/>
</dbReference>
<keyword evidence="3" id="KW-1003">Cell membrane</keyword>
<evidence type="ECO:0000256" key="1">
    <source>
        <dbReference type="ARBA" id="ARBA00004651"/>
    </source>
</evidence>
<keyword evidence="9" id="KW-1185">Reference proteome</keyword>
<dbReference type="InterPro" id="IPR048279">
    <property type="entry name" value="MdtK-like"/>
</dbReference>
<dbReference type="GO" id="GO:0042910">
    <property type="term" value="F:xenobiotic transmembrane transporter activity"/>
    <property type="evidence" value="ECO:0007669"/>
    <property type="project" value="InterPro"/>
</dbReference>
<dbReference type="Proteomes" id="UP000461880">
    <property type="component" value="Unassembled WGS sequence"/>
</dbReference>
<feature type="transmembrane region" description="Helical" evidence="7">
    <location>
        <begin position="132"/>
        <end position="151"/>
    </location>
</feature>
<dbReference type="NCBIfam" id="TIGR00797">
    <property type="entry name" value="matE"/>
    <property type="match status" value="1"/>
</dbReference>
<evidence type="ECO:0000256" key="7">
    <source>
        <dbReference type="SAM" id="Phobius"/>
    </source>
</evidence>
<name>A0A7X2NU31_9FIRM</name>
<dbReference type="GO" id="GO:0005886">
    <property type="term" value="C:plasma membrane"/>
    <property type="evidence" value="ECO:0007669"/>
    <property type="project" value="UniProtKB-SubCell"/>
</dbReference>
<dbReference type="RefSeq" id="WP_154505796.1">
    <property type="nucleotide sequence ID" value="NZ_VUMN01000036.1"/>
</dbReference>
<dbReference type="InterPro" id="IPR052031">
    <property type="entry name" value="Membrane_Transporter-Flippase"/>
</dbReference>
<keyword evidence="6 7" id="KW-0472">Membrane</keyword>
<evidence type="ECO:0000256" key="3">
    <source>
        <dbReference type="ARBA" id="ARBA00022475"/>
    </source>
</evidence>
<evidence type="ECO:0000256" key="6">
    <source>
        <dbReference type="ARBA" id="ARBA00023136"/>
    </source>
</evidence>
<dbReference type="PANTHER" id="PTHR43549:SF3">
    <property type="entry name" value="MULTIDRUG RESISTANCE PROTEIN YPNP-RELATED"/>
    <property type="match status" value="1"/>
</dbReference>
<keyword evidence="4 7" id="KW-0812">Transmembrane</keyword>
<reference evidence="8 9" key="1">
    <citation type="submission" date="2019-08" db="EMBL/GenBank/DDBJ databases">
        <title>In-depth cultivation of the pig gut microbiome towards novel bacterial diversity and tailored functional studies.</title>
        <authorList>
            <person name="Wylensek D."/>
            <person name="Hitch T.C.A."/>
            <person name="Clavel T."/>
        </authorList>
    </citation>
    <scope>NUCLEOTIDE SEQUENCE [LARGE SCALE GENOMIC DNA]</scope>
    <source>
        <strain evidence="8 9">Oil+RF-744-GAM-WT-6</strain>
    </source>
</reference>
<feature type="transmembrane region" description="Helical" evidence="7">
    <location>
        <begin position="192"/>
        <end position="213"/>
    </location>
</feature>
<evidence type="ECO:0000313" key="8">
    <source>
        <dbReference type="EMBL" id="MSS59544.1"/>
    </source>
</evidence>
<dbReference type="PIRSF" id="PIRSF006603">
    <property type="entry name" value="DinF"/>
    <property type="match status" value="1"/>
</dbReference>
<feature type="transmembrane region" description="Helical" evidence="7">
    <location>
        <begin position="313"/>
        <end position="335"/>
    </location>
</feature>
<keyword evidence="5 7" id="KW-1133">Transmembrane helix</keyword>
<evidence type="ECO:0000256" key="4">
    <source>
        <dbReference type="ARBA" id="ARBA00022692"/>
    </source>
</evidence>
<evidence type="ECO:0000313" key="9">
    <source>
        <dbReference type="Proteomes" id="UP000461880"/>
    </source>
</evidence>
<protein>
    <submittedName>
        <fullName evidence="8">MATE family efflux transporter</fullName>
    </submittedName>
</protein>
<comment type="subcellular location">
    <subcellularLocation>
        <location evidence="1">Cell membrane</location>
        <topology evidence="1">Multi-pass membrane protein</topology>
    </subcellularLocation>
</comment>